<feature type="compositionally biased region" description="Polar residues" evidence="1">
    <location>
        <begin position="213"/>
        <end position="227"/>
    </location>
</feature>
<feature type="compositionally biased region" description="Low complexity" evidence="1">
    <location>
        <begin position="83"/>
        <end position="100"/>
    </location>
</feature>
<keyword evidence="3" id="KW-1185">Reference proteome</keyword>
<proteinExistence type="predicted"/>
<name>A0ABU6TL23_9FABA</name>
<evidence type="ECO:0000313" key="2">
    <source>
        <dbReference type="EMBL" id="MED6149185.1"/>
    </source>
</evidence>
<comment type="caution">
    <text evidence="2">The sequence shown here is derived from an EMBL/GenBank/DDBJ whole genome shotgun (WGS) entry which is preliminary data.</text>
</comment>
<accession>A0ABU6TL23</accession>
<feature type="region of interest" description="Disordered" evidence="1">
    <location>
        <begin position="169"/>
        <end position="191"/>
    </location>
</feature>
<feature type="region of interest" description="Disordered" evidence="1">
    <location>
        <begin position="72"/>
        <end position="101"/>
    </location>
</feature>
<organism evidence="2 3">
    <name type="scientific">Stylosanthes scabra</name>
    <dbReference type="NCBI Taxonomy" id="79078"/>
    <lineage>
        <taxon>Eukaryota</taxon>
        <taxon>Viridiplantae</taxon>
        <taxon>Streptophyta</taxon>
        <taxon>Embryophyta</taxon>
        <taxon>Tracheophyta</taxon>
        <taxon>Spermatophyta</taxon>
        <taxon>Magnoliopsida</taxon>
        <taxon>eudicotyledons</taxon>
        <taxon>Gunneridae</taxon>
        <taxon>Pentapetalae</taxon>
        <taxon>rosids</taxon>
        <taxon>fabids</taxon>
        <taxon>Fabales</taxon>
        <taxon>Fabaceae</taxon>
        <taxon>Papilionoideae</taxon>
        <taxon>50 kb inversion clade</taxon>
        <taxon>dalbergioids sensu lato</taxon>
        <taxon>Dalbergieae</taxon>
        <taxon>Pterocarpus clade</taxon>
        <taxon>Stylosanthes</taxon>
    </lineage>
</organism>
<dbReference type="EMBL" id="JASCZI010091147">
    <property type="protein sequence ID" value="MED6149185.1"/>
    <property type="molecule type" value="Genomic_DNA"/>
</dbReference>
<feature type="compositionally biased region" description="Polar residues" evidence="1">
    <location>
        <begin position="72"/>
        <end position="81"/>
    </location>
</feature>
<reference evidence="2 3" key="1">
    <citation type="journal article" date="2023" name="Plants (Basel)">
        <title>Bridging the Gap: Combining Genomics and Transcriptomics Approaches to Understand Stylosanthes scabra, an Orphan Legume from the Brazilian Caatinga.</title>
        <authorList>
            <person name="Ferreira-Neto J.R.C."/>
            <person name="da Silva M.D."/>
            <person name="Binneck E."/>
            <person name="de Melo N.F."/>
            <person name="da Silva R.H."/>
            <person name="de Melo A.L.T.M."/>
            <person name="Pandolfi V."/>
            <person name="Bustamante F.O."/>
            <person name="Brasileiro-Vidal A.C."/>
            <person name="Benko-Iseppon A.M."/>
        </authorList>
    </citation>
    <scope>NUCLEOTIDE SEQUENCE [LARGE SCALE GENOMIC DNA]</scope>
    <source>
        <tissue evidence="2">Leaves</tissue>
    </source>
</reference>
<feature type="compositionally biased region" description="Acidic residues" evidence="1">
    <location>
        <begin position="169"/>
        <end position="184"/>
    </location>
</feature>
<evidence type="ECO:0000313" key="3">
    <source>
        <dbReference type="Proteomes" id="UP001341840"/>
    </source>
</evidence>
<feature type="region of interest" description="Disordered" evidence="1">
    <location>
        <begin position="213"/>
        <end position="237"/>
    </location>
</feature>
<protein>
    <submittedName>
        <fullName evidence="2">Uncharacterized protein</fullName>
    </submittedName>
</protein>
<dbReference type="Proteomes" id="UP001341840">
    <property type="component" value="Unassembled WGS sequence"/>
</dbReference>
<gene>
    <name evidence="2" type="ORF">PIB30_060068</name>
</gene>
<evidence type="ECO:0000256" key="1">
    <source>
        <dbReference type="SAM" id="MobiDB-lite"/>
    </source>
</evidence>
<sequence length="237" mass="26441">MGSVVVYYECEALKEYDDIDVKPTEELGTIKIQRYHFKDQKFTRLVHSGRFDPDRPYEFPIAMLVGDCSFSTPRSTPSSNVMPLRAPRTRPSPSSSQLLPTKDSVSLGLSLETYPPHDWKAARTWSLPSLGSDFIASSVGWMCEGDETKVEETYGLDGVKSEVSKVNELVEEEDEEEEDPEEDPDKSQPMDTCSELDFLKFLMGDTKLIYSSSSSCPTIESQGSNPSFEYPSSGASL</sequence>